<dbReference type="GO" id="GO:0032993">
    <property type="term" value="C:protein-DNA complex"/>
    <property type="evidence" value="ECO:0007669"/>
    <property type="project" value="TreeGrafter"/>
</dbReference>
<dbReference type="GO" id="GO:0003700">
    <property type="term" value="F:DNA-binding transcription factor activity"/>
    <property type="evidence" value="ECO:0007669"/>
    <property type="project" value="InterPro"/>
</dbReference>
<proteinExistence type="inferred from homology"/>
<comment type="caution">
    <text evidence="6">The sequence shown here is derived from an EMBL/GenBank/DDBJ whole genome shotgun (WGS) entry which is preliminary data.</text>
</comment>
<keyword evidence="3" id="KW-0238">DNA-binding</keyword>
<dbReference type="Pfam" id="PF03466">
    <property type="entry name" value="LysR_substrate"/>
    <property type="match status" value="1"/>
</dbReference>
<dbReference type="OrthoDB" id="8850588at2"/>
<protein>
    <submittedName>
        <fullName evidence="6">LysR family transcriptional regulator</fullName>
    </submittedName>
</protein>
<name>A0A5M9RE00_9GAMM</name>
<evidence type="ECO:0000313" key="7">
    <source>
        <dbReference type="Proteomes" id="UP000322181"/>
    </source>
</evidence>
<dbReference type="PRINTS" id="PR00039">
    <property type="entry name" value="HTHLYSR"/>
</dbReference>
<organism evidence="6 7">
    <name type="scientific">Morganella psychrotolerans</name>
    <dbReference type="NCBI Taxonomy" id="368603"/>
    <lineage>
        <taxon>Bacteria</taxon>
        <taxon>Pseudomonadati</taxon>
        <taxon>Pseudomonadota</taxon>
        <taxon>Gammaproteobacteria</taxon>
        <taxon>Enterobacterales</taxon>
        <taxon>Morganellaceae</taxon>
        <taxon>Morganella</taxon>
    </lineage>
</organism>
<dbReference type="AlphaFoldDB" id="A0A5M9RE00"/>
<dbReference type="EMBL" id="VXKB01000001">
    <property type="protein sequence ID" value="KAA8718108.1"/>
    <property type="molecule type" value="Genomic_DNA"/>
</dbReference>
<dbReference type="Proteomes" id="UP000322181">
    <property type="component" value="Unassembled WGS sequence"/>
</dbReference>
<keyword evidence="4" id="KW-0804">Transcription</keyword>
<dbReference type="GO" id="GO:0003677">
    <property type="term" value="F:DNA binding"/>
    <property type="evidence" value="ECO:0007669"/>
    <property type="project" value="UniProtKB-KW"/>
</dbReference>
<dbReference type="InterPro" id="IPR000847">
    <property type="entry name" value="LysR_HTH_N"/>
</dbReference>
<dbReference type="InterPro" id="IPR005119">
    <property type="entry name" value="LysR_subst-bd"/>
</dbReference>
<accession>A0A5M9RE00</accession>
<dbReference type="PROSITE" id="PS50931">
    <property type="entry name" value="HTH_LYSR"/>
    <property type="match status" value="1"/>
</dbReference>
<gene>
    <name evidence="6" type="ORF">F4V73_05020</name>
</gene>
<dbReference type="SUPFAM" id="SSF53850">
    <property type="entry name" value="Periplasmic binding protein-like II"/>
    <property type="match status" value="1"/>
</dbReference>
<keyword evidence="2" id="KW-0805">Transcription regulation</keyword>
<sequence>MAQFIAVAEELSFHRAAQKLNMSQPPLTNAIRKLEEDMNVVLIERNNRISGLTAAGKHFLYQARTVIKQAEAAVTSTQDLACGRTGFIRLGYVGSALYGRLPDIIQQFRLLHPGIRLELREATTAAQIDAIRNDELDISIIIPPLTSADDITQKPFDTDRLCIALPKAHPLNAHTDVTLSQLSDLPFILWPADEGRSFHLKVFQLCIRAGFVPVVAQEAHSMHAVLSLVAAGAGVSVVPQSMRGFYHDKIRYHALGGHEPEFALMLGFRELSPSGQAFVRIAENTDTLLSSIPNVIQEFE</sequence>
<reference evidence="6 7" key="1">
    <citation type="submission" date="2019-09" db="EMBL/GenBank/DDBJ databases">
        <title>Draft genome sequence of various Type strains from the CCUG.</title>
        <authorList>
            <person name="Pineiro-Iglesias B."/>
            <person name="Tunovic T."/>
            <person name="Unosson C."/>
            <person name="Inganas E."/>
            <person name="Ohlen M."/>
            <person name="Cardew S."/>
            <person name="Jensie-Markopoulos S."/>
            <person name="Salva-Serra F."/>
            <person name="Jaen-Luchoro D."/>
            <person name="Karlsson R."/>
            <person name="Svensson-Stadler L."/>
            <person name="Chun J."/>
            <person name="Moore E."/>
        </authorList>
    </citation>
    <scope>NUCLEOTIDE SEQUENCE [LARGE SCALE GENOMIC DNA]</scope>
    <source>
        <strain evidence="6 7">CCUG 53682T</strain>
    </source>
</reference>
<dbReference type="PANTHER" id="PTHR30346">
    <property type="entry name" value="TRANSCRIPTIONAL DUAL REGULATOR HCAR-RELATED"/>
    <property type="match status" value="1"/>
</dbReference>
<dbReference type="FunFam" id="1.10.10.10:FF:000001">
    <property type="entry name" value="LysR family transcriptional regulator"/>
    <property type="match status" value="1"/>
</dbReference>
<dbReference type="Pfam" id="PF00126">
    <property type="entry name" value="HTH_1"/>
    <property type="match status" value="1"/>
</dbReference>
<dbReference type="PANTHER" id="PTHR30346:SF0">
    <property type="entry name" value="HCA OPERON TRANSCRIPTIONAL ACTIVATOR HCAR"/>
    <property type="match status" value="1"/>
</dbReference>
<evidence type="ECO:0000256" key="4">
    <source>
        <dbReference type="ARBA" id="ARBA00023163"/>
    </source>
</evidence>
<comment type="similarity">
    <text evidence="1">Belongs to the LysR transcriptional regulatory family.</text>
</comment>
<dbReference type="InterPro" id="IPR036390">
    <property type="entry name" value="WH_DNA-bd_sf"/>
</dbReference>
<evidence type="ECO:0000313" key="6">
    <source>
        <dbReference type="EMBL" id="KAA8718108.1"/>
    </source>
</evidence>
<dbReference type="Gene3D" id="3.40.190.10">
    <property type="entry name" value="Periplasmic binding protein-like II"/>
    <property type="match status" value="2"/>
</dbReference>
<dbReference type="InterPro" id="IPR036388">
    <property type="entry name" value="WH-like_DNA-bd_sf"/>
</dbReference>
<dbReference type="Gene3D" id="1.10.10.10">
    <property type="entry name" value="Winged helix-like DNA-binding domain superfamily/Winged helix DNA-binding domain"/>
    <property type="match status" value="1"/>
</dbReference>
<evidence type="ECO:0000259" key="5">
    <source>
        <dbReference type="PROSITE" id="PS50931"/>
    </source>
</evidence>
<dbReference type="CDD" id="cd08414">
    <property type="entry name" value="PBP2_LTTR_aromatics_like"/>
    <property type="match status" value="1"/>
</dbReference>
<dbReference type="SUPFAM" id="SSF46785">
    <property type="entry name" value="Winged helix' DNA-binding domain"/>
    <property type="match status" value="1"/>
</dbReference>
<feature type="domain" description="HTH lysR-type" evidence="5">
    <location>
        <begin position="1"/>
        <end position="53"/>
    </location>
</feature>
<evidence type="ECO:0000256" key="3">
    <source>
        <dbReference type="ARBA" id="ARBA00023125"/>
    </source>
</evidence>
<evidence type="ECO:0000256" key="1">
    <source>
        <dbReference type="ARBA" id="ARBA00009437"/>
    </source>
</evidence>
<evidence type="ECO:0000256" key="2">
    <source>
        <dbReference type="ARBA" id="ARBA00023015"/>
    </source>
</evidence>